<name>A0ABU1UMP6_9ACTN</name>
<feature type="chain" id="PRO_5046667302" evidence="1">
    <location>
        <begin position="37"/>
        <end position="72"/>
    </location>
</feature>
<proteinExistence type="predicted"/>
<reference evidence="2 3" key="1">
    <citation type="submission" date="2023-07" db="EMBL/GenBank/DDBJ databases">
        <title>Sorghum-associated microbial communities from plants grown in Nebraska, USA.</title>
        <authorList>
            <person name="Schachtman D."/>
        </authorList>
    </citation>
    <scope>NUCLEOTIDE SEQUENCE [LARGE SCALE GENOMIC DNA]</scope>
    <source>
        <strain evidence="2 3">BE248</strain>
    </source>
</reference>
<keyword evidence="1" id="KW-0732">Signal</keyword>
<evidence type="ECO:0000313" key="2">
    <source>
        <dbReference type="EMBL" id="MDR7086437.1"/>
    </source>
</evidence>
<evidence type="ECO:0000256" key="1">
    <source>
        <dbReference type="SAM" id="SignalP"/>
    </source>
</evidence>
<gene>
    <name evidence="2" type="ORF">J2X11_001276</name>
</gene>
<dbReference type="EMBL" id="JAVDWH010000001">
    <property type="protein sequence ID" value="MDR7086437.1"/>
    <property type="molecule type" value="Genomic_DNA"/>
</dbReference>
<sequence length="72" mass="7601">MPEARRPLTKLVFSLFKRSLAAVCASVLLVVGVAPAASAAKRPHAPKVVQVIDWDAPKPAPGGATNRAIDWD</sequence>
<accession>A0ABU1UMP6</accession>
<evidence type="ECO:0000313" key="3">
    <source>
        <dbReference type="Proteomes" id="UP001257739"/>
    </source>
</evidence>
<organism evidence="2 3">
    <name type="scientific">Aeromicrobium panaciterrae</name>
    <dbReference type="NCBI Taxonomy" id="363861"/>
    <lineage>
        <taxon>Bacteria</taxon>
        <taxon>Bacillati</taxon>
        <taxon>Actinomycetota</taxon>
        <taxon>Actinomycetes</taxon>
        <taxon>Propionibacteriales</taxon>
        <taxon>Nocardioidaceae</taxon>
        <taxon>Aeromicrobium</taxon>
    </lineage>
</organism>
<keyword evidence="3" id="KW-1185">Reference proteome</keyword>
<protein>
    <submittedName>
        <fullName evidence="2">Uncharacterized protein</fullName>
    </submittedName>
</protein>
<dbReference type="RefSeq" id="WP_309968269.1">
    <property type="nucleotide sequence ID" value="NZ_JAVDWH010000001.1"/>
</dbReference>
<feature type="signal peptide" evidence="1">
    <location>
        <begin position="1"/>
        <end position="36"/>
    </location>
</feature>
<dbReference type="Proteomes" id="UP001257739">
    <property type="component" value="Unassembled WGS sequence"/>
</dbReference>
<comment type="caution">
    <text evidence="2">The sequence shown here is derived from an EMBL/GenBank/DDBJ whole genome shotgun (WGS) entry which is preliminary data.</text>
</comment>